<evidence type="ECO:0000256" key="1">
    <source>
        <dbReference type="SAM" id="SignalP"/>
    </source>
</evidence>
<comment type="caution">
    <text evidence="2">The sequence shown here is derived from an EMBL/GenBank/DDBJ whole genome shotgun (WGS) entry which is preliminary data.</text>
</comment>
<keyword evidence="1" id="KW-0732">Signal</keyword>
<dbReference type="RefSeq" id="WP_377474633.1">
    <property type="nucleotide sequence ID" value="NZ_JBHLWN010000121.1"/>
</dbReference>
<feature type="signal peptide" evidence="1">
    <location>
        <begin position="1"/>
        <end position="31"/>
    </location>
</feature>
<feature type="chain" id="PRO_5046830336" evidence="1">
    <location>
        <begin position="32"/>
        <end position="576"/>
    </location>
</feature>
<organism evidence="2 3">
    <name type="scientific">Paenibacillus chartarius</name>
    <dbReference type="NCBI Taxonomy" id="747481"/>
    <lineage>
        <taxon>Bacteria</taxon>
        <taxon>Bacillati</taxon>
        <taxon>Bacillota</taxon>
        <taxon>Bacilli</taxon>
        <taxon>Bacillales</taxon>
        <taxon>Paenibacillaceae</taxon>
        <taxon>Paenibacillus</taxon>
    </lineage>
</organism>
<reference evidence="2 3" key="1">
    <citation type="submission" date="2024-09" db="EMBL/GenBank/DDBJ databases">
        <authorList>
            <person name="Sun Q."/>
            <person name="Mori K."/>
        </authorList>
    </citation>
    <scope>NUCLEOTIDE SEQUENCE [LARGE SCALE GENOMIC DNA]</scope>
    <source>
        <strain evidence="2 3">CCM 7759</strain>
    </source>
</reference>
<accession>A0ABV6DUW3</accession>
<proteinExistence type="predicted"/>
<evidence type="ECO:0000313" key="2">
    <source>
        <dbReference type="EMBL" id="MFC0216442.1"/>
    </source>
</evidence>
<dbReference type="Proteomes" id="UP001589776">
    <property type="component" value="Unassembled WGS sequence"/>
</dbReference>
<keyword evidence="3" id="KW-1185">Reference proteome</keyword>
<sequence length="576" mass="63918">MRRKRKRRQQRMTGKIAAALVITSVMLMPSAGITALPAKVIAAAPPTTSHILIDSLYAEVKSVLNEQTSEGTRIGIVVSITNMGDRISGLPESELRVRTADGVEYTLRPSADNTDAVLPKEKMDFSYMVVVNRKEPFTLSELSWVEVNASVYPKREQTLLTLPIAALEWKGSQSTVVPEAPKAWGESFTIATQSSSLEYKPIALSRQRTDKGAADVVTLLVENKGTLKQTVPDFRIDGKAGNKIVHGERLGGSAIELEPGDRQYVHYAIPVDVRERIGSLNVLTTETFKADSSAKDVIEYTVGRVSISVTQDAYSGIGAAAYTMGKAIAIDPLSKLFPARVALSLEELRIHEGEGDLYKTIVAKYMIRNESDSPVMIPKFGAELKIADGISYLGTRQNMSIQTLIPNLNYVFYYEFVVPSTEMGSRLVMNLVDEESAAPYRVPVAALQTGVQETTEDADISLYPFKIKVKDKKIAVELEPTEWIYTNKLTLDLDMTQTKSVVDQNFSKLLVEVTDKDNRLLAAEAYSLTGAERISRGEQTITFKTREYERQYTIRFYEMVDTPFGEAKRLLKTLSH</sequence>
<name>A0ABV6DUW3_9BACL</name>
<evidence type="ECO:0000313" key="3">
    <source>
        <dbReference type="Proteomes" id="UP001589776"/>
    </source>
</evidence>
<gene>
    <name evidence="2" type="ORF">ACFFK0_29015</name>
</gene>
<protein>
    <submittedName>
        <fullName evidence="2">Uncharacterized protein</fullName>
    </submittedName>
</protein>
<dbReference type="EMBL" id="JBHLWN010000121">
    <property type="protein sequence ID" value="MFC0216442.1"/>
    <property type="molecule type" value="Genomic_DNA"/>
</dbReference>